<accession>A0ABQ5TF18</accession>
<name>A0ABQ5TF18_9BACI</name>
<dbReference type="PROSITE" id="PS00552">
    <property type="entry name" value="HTH_MERR_1"/>
    <property type="match status" value="1"/>
</dbReference>
<reference evidence="3 4" key="1">
    <citation type="submission" date="2023-02" db="EMBL/GenBank/DDBJ databases">
        <title>Oceanobacillus kimchii IFOP_LL358 isolated form Alexandrium catenella lab strain.</title>
        <authorList>
            <person name="Gajardo G."/>
            <person name="Ueki S."/>
            <person name="Maruyama F."/>
        </authorList>
    </citation>
    <scope>NUCLEOTIDE SEQUENCE [LARGE SCALE GENOMIC DNA]</scope>
    <source>
        <strain evidence="3 4">IFOP_LL358</strain>
    </source>
</reference>
<dbReference type="SUPFAM" id="SSF46955">
    <property type="entry name" value="Putative DNA-binding domain"/>
    <property type="match status" value="1"/>
</dbReference>
<dbReference type="CDD" id="cd01106">
    <property type="entry name" value="HTH_TipAL-Mta"/>
    <property type="match status" value="1"/>
</dbReference>
<dbReference type="RefSeq" id="WP_215123568.1">
    <property type="nucleotide sequence ID" value="NZ_BSKO01000001.1"/>
</dbReference>
<dbReference type="Gene3D" id="6.10.250.360">
    <property type="match status" value="1"/>
</dbReference>
<dbReference type="PANTHER" id="PTHR30204:SF96">
    <property type="entry name" value="CHROMOSOME-ANCHORING PROTEIN RACA"/>
    <property type="match status" value="1"/>
</dbReference>
<dbReference type="SMART" id="SM00422">
    <property type="entry name" value="HTH_MERR"/>
    <property type="match status" value="1"/>
</dbReference>
<dbReference type="InterPro" id="IPR009061">
    <property type="entry name" value="DNA-bd_dom_put_sf"/>
</dbReference>
<feature type="domain" description="HTH merR-type" evidence="2">
    <location>
        <begin position="5"/>
        <end position="74"/>
    </location>
</feature>
<gene>
    <name evidence="3" type="ORF">MACH08_04810</name>
</gene>
<dbReference type="Pfam" id="PF13411">
    <property type="entry name" value="MerR_1"/>
    <property type="match status" value="1"/>
</dbReference>
<dbReference type="Proteomes" id="UP001275436">
    <property type="component" value="Unassembled WGS sequence"/>
</dbReference>
<dbReference type="PRINTS" id="PR00040">
    <property type="entry name" value="HTHMERR"/>
</dbReference>
<comment type="caution">
    <text evidence="3">The sequence shown here is derived from an EMBL/GenBank/DDBJ whole genome shotgun (WGS) entry which is preliminary data.</text>
</comment>
<organism evidence="3 4">
    <name type="scientific">Oceanobacillus kimchii</name>
    <dbReference type="NCBI Taxonomy" id="746691"/>
    <lineage>
        <taxon>Bacteria</taxon>
        <taxon>Bacillati</taxon>
        <taxon>Bacillota</taxon>
        <taxon>Bacilli</taxon>
        <taxon>Bacillales</taxon>
        <taxon>Bacillaceae</taxon>
        <taxon>Oceanobacillus</taxon>
    </lineage>
</organism>
<dbReference type="InterPro" id="IPR000551">
    <property type="entry name" value="MerR-type_HTH_dom"/>
</dbReference>
<dbReference type="PROSITE" id="PS50937">
    <property type="entry name" value="HTH_MERR_2"/>
    <property type="match status" value="1"/>
</dbReference>
<keyword evidence="4" id="KW-1185">Reference proteome</keyword>
<protein>
    <recommendedName>
        <fullName evidence="2">HTH merR-type domain-containing protein</fullName>
    </recommendedName>
</protein>
<sequence>MTNDIFSVSEFAEYTGLSIRTLHYYDEKGILQPKRDKNTGHRKYVKEDMLRLHQILTLKFLGFTLEEIKEIIISTSVDLSFIETLRLQEAKLVEEKEKIEVSLEMIQRSVQLIEDEKEIDKDMLVSLLASMQTEKQQKEISKGIMSDQAIDELFKATSSEKLLWEKEMLHFYKETKRLVGKSSDDSEVMNLFQRFLNFVLDIFKVEGFEELESILKSEKVQDVSDEELNRFILEMEKLVPTPLTKEEEQWLDEMMTTYMTENSDFWKGEAWNGKRST</sequence>
<proteinExistence type="predicted"/>
<dbReference type="PANTHER" id="PTHR30204">
    <property type="entry name" value="REDOX-CYCLING DRUG-SENSING TRANSCRIPTIONAL ACTIVATOR SOXR"/>
    <property type="match status" value="1"/>
</dbReference>
<evidence type="ECO:0000256" key="1">
    <source>
        <dbReference type="ARBA" id="ARBA00023125"/>
    </source>
</evidence>
<evidence type="ECO:0000313" key="4">
    <source>
        <dbReference type="Proteomes" id="UP001275436"/>
    </source>
</evidence>
<keyword evidence="1" id="KW-0238">DNA-binding</keyword>
<dbReference type="InterPro" id="IPR047057">
    <property type="entry name" value="MerR_fam"/>
</dbReference>
<evidence type="ECO:0000313" key="3">
    <source>
        <dbReference type="EMBL" id="GLO64697.1"/>
    </source>
</evidence>
<evidence type="ECO:0000259" key="2">
    <source>
        <dbReference type="PROSITE" id="PS50937"/>
    </source>
</evidence>
<dbReference type="EMBL" id="BSKO01000001">
    <property type="protein sequence ID" value="GLO64697.1"/>
    <property type="molecule type" value="Genomic_DNA"/>
</dbReference>
<dbReference type="Gene3D" id="1.10.1660.10">
    <property type="match status" value="1"/>
</dbReference>